<organism evidence="7 8">
    <name type="scientific">Elongatibacter sediminis</name>
    <dbReference type="NCBI Taxonomy" id="3119006"/>
    <lineage>
        <taxon>Bacteria</taxon>
        <taxon>Pseudomonadati</taxon>
        <taxon>Pseudomonadota</taxon>
        <taxon>Gammaproteobacteria</taxon>
        <taxon>Chromatiales</taxon>
        <taxon>Wenzhouxiangellaceae</taxon>
        <taxon>Elongatibacter</taxon>
    </lineage>
</organism>
<keyword evidence="3 6" id="KW-0812">Transmembrane</keyword>
<keyword evidence="5 6" id="KW-0472">Membrane</keyword>
<feature type="transmembrane region" description="Helical" evidence="6">
    <location>
        <begin position="78"/>
        <end position="98"/>
    </location>
</feature>
<evidence type="ECO:0000313" key="8">
    <source>
        <dbReference type="Proteomes" id="UP001359886"/>
    </source>
</evidence>
<evidence type="ECO:0000256" key="2">
    <source>
        <dbReference type="ARBA" id="ARBA00022475"/>
    </source>
</evidence>
<proteinExistence type="predicted"/>
<dbReference type="PANTHER" id="PTHR40277">
    <property type="entry name" value="BLL5419 PROTEIN"/>
    <property type="match status" value="1"/>
</dbReference>
<feature type="transmembrane region" description="Helical" evidence="6">
    <location>
        <begin position="284"/>
        <end position="309"/>
    </location>
</feature>
<protein>
    <submittedName>
        <fullName evidence="7">Lysylphosphatidylglycerol synthase transmembrane domain-containing protein</fullName>
    </submittedName>
</protein>
<dbReference type="GO" id="GO:0005886">
    <property type="term" value="C:plasma membrane"/>
    <property type="evidence" value="ECO:0007669"/>
    <property type="project" value="UniProtKB-SubCell"/>
</dbReference>
<keyword evidence="2" id="KW-1003">Cell membrane</keyword>
<dbReference type="Pfam" id="PF03706">
    <property type="entry name" value="LPG_synthase_TM"/>
    <property type="match status" value="1"/>
</dbReference>
<dbReference type="NCBIfam" id="TIGR00374">
    <property type="entry name" value="flippase-like domain"/>
    <property type="match status" value="1"/>
</dbReference>
<dbReference type="AlphaFoldDB" id="A0AAW9RKU5"/>
<evidence type="ECO:0000256" key="5">
    <source>
        <dbReference type="ARBA" id="ARBA00023136"/>
    </source>
</evidence>
<sequence length="324" mass="34472">MNKKRWKTTAKVVFGLALLFTLLGMVDHASLWDAVKTASPPLLIASFALFASQGIFECGRLRIVFAGYGIGWIDSARLFLVGLFFGNFMPGMIGADVYQVQQMHAIRPGLIQPLSLSAFLRATGLVLNAILAGTALLLGAGLAREDSHIAWESIGNNVPWTLICAGIAVLLLLTLGTAPGRRLGRTISSHVRHLLGESIRAVRSLTAGQQVMLWLLGICVIFSRVFCYFLLLAAVGSSATIAEILLAVTFTALAVIIPVSFAGLGIREASLAAVLIVAGVEPAYAVAVSLISRCYIWMLSIIGGTWFVLDRRAAVADTSATTGD</sequence>
<keyword evidence="8" id="KW-1185">Reference proteome</keyword>
<dbReference type="InterPro" id="IPR022791">
    <property type="entry name" value="L-PG_synthase/AglD"/>
</dbReference>
<keyword evidence="4 6" id="KW-1133">Transmembrane helix</keyword>
<evidence type="ECO:0000256" key="3">
    <source>
        <dbReference type="ARBA" id="ARBA00022692"/>
    </source>
</evidence>
<feature type="transmembrane region" description="Helical" evidence="6">
    <location>
        <begin position="244"/>
        <end position="264"/>
    </location>
</feature>
<dbReference type="PANTHER" id="PTHR40277:SF1">
    <property type="entry name" value="BLL5419 PROTEIN"/>
    <property type="match status" value="1"/>
</dbReference>
<dbReference type="Proteomes" id="UP001359886">
    <property type="component" value="Unassembled WGS sequence"/>
</dbReference>
<feature type="transmembrane region" description="Helical" evidence="6">
    <location>
        <begin position="211"/>
        <end position="232"/>
    </location>
</feature>
<accession>A0AAW9RKU5</accession>
<dbReference type="EMBL" id="JAZHOG010000007">
    <property type="protein sequence ID" value="MEJ8568236.1"/>
    <property type="molecule type" value="Genomic_DNA"/>
</dbReference>
<name>A0AAW9RKU5_9GAMM</name>
<dbReference type="RefSeq" id="WP_354695557.1">
    <property type="nucleotide sequence ID" value="NZ_JAZHOG010000007.1"/>
</dbReference>
<evidence type="ECO:0000256" key="4">
    <source>
        <dbReference type="ARBA" id="ARBA00022989"/>
    </source>
</evidence>
<feature type="transmembrane region" description="Helical" evidence="6">
    <location>
        <begin position="118"/>
        <end position="142"/>
    </location>
</feature>
<gene>
    <name evidence="7" type="ORF">V3330_11420</name>
</gene>
<feature type="transmembrane region" description="Helical" evidence="6">
    <location>
        <begin position="154"/>
        <end position="175"/>
    </location>
</feature>
<evidence type="ECO:0000313" key="7">
    <source>
        <dbReference type="EMBL" id="MEJ8568236.1"/>
    </source>
</evidence>
<comment type="caution">
    <text evidence="7">The sequence shown here is derived from an EMBL/GenBank/DDBJ whole genome shotgun (WGS) entry which is preliminary data.</text>
</comment>
<feature type="transmembrane region" description="Helical" evidence="6">
    <location>
        <begin position="41"/>
        <end position="58"/>
    </location>
</feature>
<evidence type="ECO:0000256" key="6">
    <source>
        <dbReference type="SAM" id="Phobius"/>
    </source>
</evidence>
<evidence type="ECO:0000256" key="1">
    <source>
        <dbReference type="ARBA" id="ARBA00004651"/>
    </source>
</evidence>
<reference evidence="7 8" key="1">
    <citation type="submission" date="2024-02" db="EMBL/GenBank/DDBJ databases">
        <title>A novel Wenzhouxiangellaceae bacterium, isolated from coastal sediments.</title>
        <authorList>
            <person name="Du Z.-J."/>
            <person name="Ye Y.-Q."/>
            <person name="Zhang X.-Y."/>
        </authorList>
    </citation>
    <scope>NUCLEOTIDE SEQUENCE [LARGE SCALE GENOMIC DNA]</scope>
    <source>
        <strain evidence="7 8">CH-27</strain>
    </source>
</reference>
<comment type="subcellular location">
    <subcellularLocation>
        <location evidence="1">Cell membrane</location>
        <topology evidence="1">Multi-pass membrane protein</topology>
    </subcellularLocation>
</comment>